<dbReference type="SUPFAM" id="SSF52540">
    <property type="entry name" value="P-loop containing nucleoside triphosphate hydrolases"/>
    <property type="match status" value="1"/>
</dbReference>
<dbReference type="InterPro" id="IPR008978">
    <property type="entry name" value="HSP20-like_chaperone"/>
</dbReference>
<dbReference type="Gene3D" id="2.60.40.790">
    <property type="match status" value="1"/>
</dbReference>
<feature type="domain" description="ArsA/GET3 Anion-transporting ATPase-like" evidence="2">
    <location>
        <begin position="62"/>
        <end position="311"/>
    </location>
</feature>
<accession>A0ABD1U2C0</accession>
<dbReference type="Pfam" id="PF02374">
    <property type="entry name" value="ArsA_ATPase"/>
    <property type="match status" value="1"/>
</dbReference>
<dbReference type="Proteomes" id="UP001604336">
    <property type="component" value="Unassembled WGS sequence"/>
</dbReference>
<dbReference type="Pfam" id="PF17886">
    <property type="entry name" value="ArsA_HSP20"/>
    <property type="match status" value="1"/>
</dbReference>
<keyword evidence="5" id="KW-1185">Reference proteome</keyword>
<organism evidence="4 5">
    <name type="scientific">Abeliophyllum distichum</name>
    <dbReference type="NCBI Taxonomy" id="126358"/>
    <lineage>
        <taxon>Eukaryota</taxon>
        <taxon>Viridiplantae</taxon>
        <taxon>Streptophyta</taxon>
        <taxon>Embryophyta</taxon>
        <taxon>Tracheophyta</taxon>
        <taxon>Spermatophyta</taxon>
        <taxon>Magnoliopsida</taxon>
        <taxon>eudicotyledons</taxon>
        <taxon>Gunneridae</taxon>
        <taxon>Pentapetalae</taxon>
        <taxon>asterids</taxon>
        <taxon>lamiids</taxon>
        <taxon>Lamiales</taxon>
        <taxon>Oleaceae</taxon>
        <taxon>Forsythieae</taxon>
        <taxon>Abeliophyllum</taxon>
    </lineage>
</organism>
<evidence type="ECO:0000313" key="4">
    <source>
        <dbReference type="EMBL" id="KAL2519145.1"/>
    </source>
</evidence>
<comment type="similarity">
    <text evidence="1">Belongs to the arsA ATPase family.</text>
</comment>
<proteinExistence type="inferred from homology"/>
<protein>
    <recommendedName>
        <fullName evidence="6">P-loop containing nucleoside triphosphate hydrolases superfamily protein</fullName>
    </recommendedName>
</protein>
<feature type="domain" description="ArsA HSP20-like" evidence="3">
    <location>
        <begin position="399"/>
        <end position="459"/>
    </location>
</feature>
<dbReference type="InterPro" id="IPR053262">
    <property type="entry name" value="ArsA_ATPase-like"/>
</dbReference>
<name>A0ABD1U2C0_9LAMI</name>
<dbReference type="InterPro" id="IPR025723">
    <property type="entry name" value="ArsA/GET3_ATPase-like"/>
</dbReference>
<dbReference type="InterPro" id="IPR027417">
    <property type="entry name" value="P-loop_NTPase"/>
</dbReference>
<gene>
    <name evidence="4" type="ORF">Adt_15392</name>
</gene>
<reference evidence="5" key="1">
    <citation type="submission" date="2024-07" db="EMBL/GenBank/DDBJ databases">
        <title>Two chromosome-level genome assemblies of Korean endemic species Abeliophyllum distichum and Forsythia ovata (Oleaceae).</title>
        <authorList>
            <person name="Jang H."/>
        </authorList>
    </citation>
    <scope>NUCLEOTIDE SEQUENCE [LARGE SCALE GENOMIC DNA]</scope>
</reference>
<comment type="caution">
    <text evidence="4">The sequence shown here is derived from an EMBL/GenBank/DDBJ whole genome shotgun (WGS) entry which is preliminary data.</text>
</comment>
<sequence length="460" mass="50332">MALCTLSLLVPPFSTPKIPDFHYLFLTKSTQRRRRGTKRIGALNLSIATANAAKNDSDNKPTKLVTFLGKGGSGKTTAAIFAAQHYAMAGLNTCLAIHSQDPTAEYLLNCKMGPSVVKCNNNLSAVRLETTRMLLEPLKRLKQADARLNMTQGVLEGVVGEELGVLPGMDSIFSVFELERLVGFLVNAAVQRNGERDKFDVVVYDGISTEETIRMIGATSKARLYLKYMRTLAEKTDLGRVVGPSILRLVDESLSLSGKSTNLNGRMSSEIWDYLEKLLEKGSSVFADPQRFGCYIVMDPNNPLSLNSAMRYWGCTIQAGAQISGAFGIASPNGSEALAELGRSFSPLPCAFIPYLKVGTELNWNEVVVSIQSKDARDLLSVSTSKSFLSAVKFDPSNKSVTLFMPGFDKSEIKLYQFRGGSELLVEAGDQRRVIRLPSEIQGKVGGAKFIDRNLIITMR</sequence>
<dbReference type="InterPro" id="IPR040612">
    <property type="entry name" value="ArsA_HSP20-like"/>
</dbReference>
<dbReference type="AlphaFoldDB" id="A0ABD1U2C0"/>
<dbReference type="PANTHER" id="PTHR43868:SF1">
    <property type="entry name" value="P-LOOP CONTAINING NUCLEOSIDE TRIPHOSPHATE HYDROLASES SUPERFAMILY PROTEIN"/>
    <property type="match status" value="1"/>
</dbReference>
<dbReference type="PANTHER" id="PTHR43868">
    <property type="entry name" value="OS02G0711200 PROTEIN"/>
    <property type="match status" value="1"/>
</dbReference>
<evidence type="ECO:0000259" key="2">
    <source>
        <dbReference type="Pfam" id="PF02374"/>
    </source>
</evidence>
<evidence type="ECO:0000259" key="3">
    <source>
        <dbReference type="Pfam" id="PF17886"/>
    </source>
</evidence>
<dbReference type="CDD" id="cd02035">
    <property type="entry name" value="ArsA"/>
    <property type="match status" value="1"/>
</dbReference>
<dbReference type="EMBL" id="JBFOLK010000004">
    <property type="protein sequence ID" value="KAL2519145.1"/>
    <property type="molecule type" value="Genomic_DNA"/>
</dbReference>
<evidence type="ECO:0000256" key="1">
    <source>
        <dbReference type="ARBA" id="ARBA00011040"/>
    </source>
</evidence>
<evidence type="ECO:0008006" key="6">
    <source>
        <dbReference type="Google" id="ProtNLM"/>
    </source>
</evidence>
<evidence type="ECO:0000313" key="5">
    <source>
        <dbReference type="Proteomes" id="UP001604336"/>
    </source>
</evidence>
<dbReference type="Gene3D" id="3.40.50.300">
    <property type="entry name" value="P-loop containing nucleotide triphosphate hydrolases"/>
    <property type="match status" value="1"/>
</dbReference>